<dbReference type="AlphaFoldDB" id="A0A410M9H8"/>
<dbReference type="Proteomes" id="UP000287756">
    <property type="component" value="Chromosome"/>
</dbReference>
<feature type="transmembrane region" description="Helical" evidence="1">
    <location>
        <begin position="38"/>
        <end position="57"/>
    </location>
</feature>
<dbReference type="InterPro" id="IPR036259">
    <property type="entry name" value="MFS_trans_sf"/>
</dbReference>
<keyword evidence="1" id="KW-1133">Transmembrane helix</keyword>
<protein>
    <submittedName>
        <fullName evidence="2">DUF2306 domain-containing protein</fullName>
    </submittedName>
</protein>
<dbReference type="RefSeq" id="WP_128523129.1">
    <property type="nucleotide sequence ID" value="NZ_CANLVY010000003.1"/>
</dbReference>
<organism evidence="2 3">
    <name type="scientific">Halobacillus litoralis</name>
    <dbReference type="NCBI Taxonomy" id="45668"/>
    <lineage>
        <taxon>Bacteria</taxon>
        <taxon>Bacillati</taxon>
        <taxon>Bacillota</taxon>
        <taxon>Bacilli</taxon>
        <taxon>Bacillales</taxon>
        <taxon>Bacillaceae</taxon>
        <taxon>Halobacillus</taxon>
    </lineage>
</organism>
<dbReference type="EMBL" id="CP026118">
    <property type="protein sequence ID" value="QAS51385.1"/>
    <property type="molecule type" value="Genomic_DNA"/>
</dbReference>
<evidence type="ECO:0000313" key="2">
    <source>
        <dbReference type="EMBL" id="QAS51385.1"/>
    </source>
</evidence>
<dbReference type="KEGG" id="hli:HLI_03710"/>
<evidence type="ECO:0000313" key="3">
    <source>
        <dbReference type="Proteomes" id="UP000287756"/>
    </source>
</evidence>
<proteinExistence type="predicted"/>
<feature type="transmembrane region" description="Helical" evidence="1">
    <location>
        <begin position="6"/>
        <end position="26"/>
    </location>
</feature>
<feature type="transmembrane region" description="Helical" evidence="1">
    <location>
        <begin position="127"/>
        <end position="145"/>
    </location>
</feature>
<keyword evidence="1" id="KW-0472">Membrane</keyword>
<name>A0A410M9H8_9BACI</name>
<evidence type="ECO:0000256" key="1">
    <source>
        <dbReference type="SAM" id="Phobius"/>
    </source>
</evidence>
<reference evidence="2 3" key="1">
    <citation type="submission" date="2018-01" db="EMBL/GenBank/DDBJ databases">
        <title>The whole genome sequencing and assembly of Halobacillus litoralis ERB031 strain.</title>
        <authorList>
            <person name="Lee S.-J."/>
            <person name="Park M.-K."/>
            <person name="Kim J.-Y."/>
            <person name="Lee Y.-J."/>
            <person name="Yi H."/>
            <person name="Bahn Y.-S."/>
            <person name="Kim J.F."/>
            <person name="Lee D.-W."/>
        </authorList>
    </citation>
    <scope>NUCLEOTIDE SEQUENCE [LARGE SCALE GENOMIC DNA]</scope>
    <source>
        <strain evidence="2 3">ERB 031</strain>
    </source>
</reference>
<sequence>MKVLLVIHIIAGGISLISGLFAMTAKKRKGRHTAFGQLYHWSYVGVFLTAVAMAIIHWQESQYLFYIALFSYGLALSGYIAVKNKKKTKKWLTMHIGGMLGSYIGIVTATLVVNVAKIPVLNELPTIYYWFLPTIIGTPIVYMVGRKYKRRPKKTVSESDRISV</sequence>
<dbReference type="SUPFAM" id="SSF103473">
    <property type="entry name" value="MFS general substrate transporter"/>
    <property type="match status" value="1"/>
</dbReference>
<dbReference type="OrthoDB" id="2453961at2"/>
<feature type="transmembrane region" description="Helical" evidence="1">
    <location>
        <begin position="63"/>
        <end position="82"/>
    </location>
</feature>
<accession>A0A410M9H8</accession>
<gene>
    <name evidence="2" type="ORF">HLI_03710</name>
</gene>
<keyword evidence="1" id="KW-0812">Transmembrane</keyword>
<feature type="transmembrane region" description="Helical" evidence="1">
    <location>
        <begin position="94"/>
        <end position="115"/>
    </location>
</feature>